<organism evidence="5 7">
    <name type="scientific">Lactiplantibacillus plantarum</name>
    <name type="common">Lactobacillus plantarum</name>
    <dbReference type="NCBI Taxonomy" id="1590"/>
    <lineage>
        <taxon>Bacteria</taxon>
        <taxon>Bacillati</taxon>
        <taxon>Bacillota</taxon>
        <taxon>Bacilli</taxon>
        <taxon>Lactobacillales</taxon>
        <taxon>Lactobacillaceae</taxon>
        <taxon>Lactiplantibacillus</taxon>
    </lineage>
</organism>
<proteinExistence type="inferred from homology"/>
<dbReference type="EMBL" id="LUXM01000018">
    <property type="protein sequence ID" value="KZU96739.1"/>
    <property type="molecule type" value="Genomic_DNA"/>
</dbReference>
<evidence type="ECO:0000313" key="9">
    <source>
        <dbReference type="Proteomes" id="UP000595466"/>
    </source>
</evidence>
<sequence>MILETKKTVFDQLDGQDVMRYTLVNDHQTRISVLSYGGTWQEFVVNEDGVEHPLIWGLDNMTDYQRVGYCLCQSIGRVAGRIGGAKFKIDDQSYQVDMNEQTHSLHGGNHGFNTLNFEGAFSQTNDSVSVTLKKHINASDDNYPGNMDVAIKFTLDNQDQVSIAFTGDTDAATLFNPTNHVYWNTTDDRTSLAQQKLQITSAAHLEFDDEKVPTGKKLAVKGTAYDFNQAQPVEKALDQLKTENGGIEFDDAYEVAPSAAEPIAIVGDTDDKRQVKIYSDRNSLIIFTANPFDADKEDAHQYNALATEAQTLPDAINHPDFGDIVLRPGAPVTHTIRYQYERLN</sequence>
<dbReference type="KEGG" id="lpb:SH83_14445"/>
<dbReference type="PANTHER" id="PTHR10091:SF0">
    <property type="entry name" value="GALACTOSE MUTAROTASE"/>
    <property type="match status" value="1"/>
</dbReference>
<dbReference type="PATRIC" id="fig|1590.142.peg.3083"/>
<dbReference type="PANTHER" id="PTHR10091">
    <property type="entry name" value="ALDOSE-1-EPIMERASE"/>
    <property type="match status" value="1"/>
</dbReference>
<dbReference type="Proteomes" id="UP000076882">
    <property type="component" value="Unassembled WGS sequence"/>
</dbReference>
<comment type="similarity">
    <text evidence="1">Belongs to the aldose epimerase family.</text>
</comment>
<protein>
    <submittedName>
        <fullName evidence="5">Aldose 1-epimerase</fullName>
    </submittedName>
    <submittedName>
        <fullName evidence="6">Galactose mutarotase</fullName>
    </submittedName>
</protein>
<evidence type="ECO:0000313" key="5">
    <source>
        <dbReference type="EMBL" id="KZU96739.1"/>
    </source>
</evidence>
<keyword evidence="2" id="KW-0413">Isomerase</keyword>
<evidence type="ECO:0000256" key="2">
    <source>
        <dbReference type="ARBA" id="ARBA00023235"/>
    </source>
</evidence>
<dbReference type="CDD" id="cd09019">
    <property type="entry name" value="galactose_mutarotase_like"/>
    <property type="match status" value="1"/>
</dbReference>
<dbReference type="InterPro" id="IPR011013">
    <property type="entry name" value="Gal_mutarotase_sf_dom"/>
</dbReference>
<dbReference type="InterPro" id="IPR008183">
    <property type="entry name" value="Aldose_1/G6P_1-epimerase"/>
</dbReference>
<dbReference type="Proteomes" id="UP000595466">
    <property type="component" value="Chromosome"/>
</dbReference>
<reference evidence="6 9" key="2">
    <citation type="submission" date="2020-12" db="EMBL/GenBank/DDBJ databases">
        <title>Whole genome sequencing of Lactobacillus plantarum PC518.</title>
        <authorList>
            <person name="Guo Q."/>
        </authorList>
    </citation>
    <scope>NUCLEOTIDE SEQUENCE [LARGE SCALE GENOMIC DNA]</scope>
    <source>
        <strain evidence="6 9">PC518</strain>
    </source>
</reference>
<evidence type="ECO:0000313" key="6">
    <source>
        <dbReference type="EMBL" id="QQM60845.1"/>
    </source>
</evidence>
<evidence type="ECO:0000313" key="8">
    <source>
        <dbReference type="Proteomes" id="UP000076989"/>
    </source>
</evidence>
<dbReference type="SUPFAM" id="SSF74650">
    <property type="entry name" value="Galactose mutarotase-like"/>
    <property type="match status" value="1"/>
</dbReference>
<dbReference type="InterPro" id="IPR047215">
    <property type="entry name" value="Galactose_mutarotase-like"/>
</dbReference>
<gene>
    <name evidence="6" type="ORF">JH395_14225</name>
    <name evidence="5" type="ORF">Lp19_0715</name>
    <name evidence="4" type="ORF">Nizo2260_2675</name>
</gene>
<dbReference type="EMBL" id="CP066817">
    <property type="protein sequence ID" value="QQM60845.1"/>
    <property type="molecule type" value="Genomic_DNA"/>
</dbReference>
<dbReference type="EMBL" id="LUWI01000035">
    <property type="protein sequence ID" value="KZU01868.1"/>
    <property type="molecule type" value="Genomic_DNA"/>
</dbReference>
<evidence type="ECO:0000256" key="3">
    <source>
        <dbReference type="ARBA" id="ARBA00023277"/>
    </source>
</evidence>
<name>A0A166MJS9_LACPN</name>
<dbReference type="Gene3D" id="2.70.98.10">
    <property type="match status" value="1"/>
</dbReference>
<dbReference type="GeneID" id="89670538"/>
<dbReference type="RefSeq" id="WP_003643066.1">
    <property type="nucleotide sequence ID" value="NZ_AP028153.1"/>
</dbReference>
<dbReference type="GO" id="GO:0004034">
    <property type="term" value="F:aldose 1-epimerase activity"/>
    <property type="evidence" value="ECO:0007669"/>
    <property type="project" value="TreeGrafter"/>
</dbReference>
<dbReference type="Pfam" id="PF01263">
    <property type="entry name" value="Aldose_epim"/>
    <property type="match status" value="1"/>
</dbReference>
<keyword evidence="3" id="KW-0119">Carbohydrate metabolism</keyword>
<reference evidence="7 8" key="1">
    <citation type="submission" date="2016-03" db="EMBL/GenBank/DDBJ databases">
        <title>Comparative genomics of 54 Lactobacillus plantarum strains reveals genomic uncoupling from niche constraints.</title>
        <authorList>
            <person name="Martino M.E."/>
        </authorList>
    </citation>
    <scope>NUCLEOTIDE SEQUENCE [LARGE SCALE GENOMIC DNA]</scope>
    <source>
        <strain evidence="5 7">19.1</strain>
        <strain evidence="4 8">Nizo2260</strain>
    </source>
</reference>
<dbReference type="OMA" id="NWATYQF"/>
<dbReference type="Proteomes" id="UP000076989">
    <property type="component" value="Unassembled WGS sequence"/>
</dbReference>
<evidence type="ECO:0000313" key="7">
    <source>
        <dbReference type="Proteomes" id="UP000076882"/>
    </source>
</evidence>
<dbReference type="GO" id="GO:0033499">
    <property type="term" value="P:galactose catabolic process via UDP-galactose, Leloir pathway"/>
    <property type="evidence" value="ECO:0007669"/>
    <property type="project" value="TreeGrafter"/>
</dbReference>
<dbReference type="GO" id="GO:0006006">
    <property type="term" value="P:glucose metabolic process"/>
    <property type="evidence" value="ECO:0007669"/>
    <property type="project" value="TreeGrafter"/>
</dbReference>
<dbReference type="GO" id="GO:0030246">
    <property type="term" value="F:carbohydrate binding"/>
    <property type="evidence" value="ECO:0007669"/>
    <property type="project" value="InterPro"/>
</dbReference>
<accession>A0A166MJS9</accession>
<dbReference type="GO" id="GO:0005737">
    <property type="term" value="C:cytoplasm"/>
    <property type="evidence" value="ECO:0007669"/>
    <property type="project" value="TreeGrafter"/>
</dbReference>
<dbReference type="AlphaFoldDB" id="A0A166MJS9"/>
<evidence type="ECO:0000256" key="1">
    <source>
        <dbReference type="ARBA" id="ARBA00006206"/>
    </source>
</evidence>
<dbReference type="InterPro" id="IPR014718">
    <property type="entry name" value="GH-type_carb-bd"/>
</dbReference>
<evidence type="ECO:0000313" key="4">
    <source>
        <dbReference type="EMBL" id="KZU01868.1"/>
    </source>
</evidence>